<dbReference type="PANTHER" id="PTHR36439">
    <property type="entry name" value="BLL4334 PROTEIN"/>
    <property type="match status" value="1"/>
</dbReference>
<dbReference type="Proteomes" id="UP000011682">
    <property type="component" value="Unassembled WGS sequence"/>
</dbReference>
<evidence type="ECO:0000313" key="1">
    <source>
        <dbReference type="EMBL" id="EPX65333.1"/>
    </source>
</evidence>
<evidence type="ECO:0000313" key="2">
    <source>
        <dbReference type="Proteomes" id="UP000011682"/>
    </source>
</evidence>
<dbReference type="RefSeq" id="WP_002628832.1">
    <property type="nucleotide sequence ID" value="NZ_ANAH02000001.1"/>
</dbReference>
<dbReference type="EMBL" id="ANAH02000001">
    <property type="protein sequence ID" value="EPX65333.1"/>
    <property type="molecule type" value="Genomic_DNA"/>
</dbReference>
<dbReference type="InterPro" id="IPR012545">
    <property type="entry name" value="DUF1697"/>
</dbReference>
<organism evidence="1 2">
    <name type="scientific">Cystobacter fuscus (strain ATCC 25194 / DSM 2262 / NBRC 100088 / M29)</name>
    <dbReference type="NCBI Taxonomy" id="1242864"/>
    <lineage>
        <taxon>Bacteria</taxon>
        <taxon>Pseudomonadati</taxon>
        <taxon>Myxococcota</taxon>
        <taxon>Myxococcia</taxon>
        <taxon>Myxococcales</taxon>
        <taxon>Cystobacterineae</taxon>
        <taxon>Archangiaceae</taxon>
        <taxon>Cystobacter</taxon>
    </lineage>
</organism>
<comment type="caution">
    <text evidence="1">The sequence shown here is derived from an EMBL/GenBank/DDBJ whole genome shotgun (WGS) entry which is preliminary data.</text>
</comment>
<dbReference type="Pfam" id="PF08002">
    <property type="entry name" value="DUF1697"/>
    <property type="match status" value="1"/>
</dbReference>
<name>S9R8A8_CYSF2</name>
<reference evidence="1" key="1">
    <citation type="submission" date="2013-05" db="EMBL/GenBank/DDBJ databases">
        <title>Genome assembly of Cystobacter fuscus DSM 2262.</title>
        <authorList>
            <person name="Sharma G."/>
            <person name="Khatri I."/>
            <person name="Kaur C."/>
            <person name="Mayilraj S."/>
            <person name="Subramanian S."/>
        </authorList>
    </citation>
    <scope>NUCLEOTIDE SEQUENCE [LARGE SCALE GENOMIC DNA]</scope>
    <source>
        <strain evidence="1">DSM 2262</strain>
    </source>
</reference>
<evidence type="ECO:0008006" key="3">
    <source>
        <dbReference type="Google" id="ProtNLM"/>
    </source>
</evidence>
<dbReference type="SUPFAM" id="SSF160379">
    <property type="entry name" value="SP0830-like"/>
    <property type="match status" value="1"/>
</dbReference>
<dbReference type="PIRSF" id="PIRSF008502">
    <property type="entry name" value="UCP008502"/>
    <property type="match status" value="1"/>
</dbReference>
<keyword evidence="2" id="KW-1185">Reference proteome</keyword>
<gene>
    <name evidence="1" type="ORF">D187_000759</name>
</gene>
<dbReference type="Gene3D" id="3.30.70.1280">
    <property type="entry name" value="SP0830-like domains"/>
    <property type="match status" value="1"/>
</dbReference>
<dbReference type="eggNOG" id="COG3797">
    <property type="taxonomic scope" value="Bacteria"/>
</dbReference>
<proteinExistence type="predicted"/>
<dbReference type="PANTHER" id="PTHR36439:SF1">
    <property type="entry name" value="DUF1697 DOMAIN-CONTAINING PROTEIN"/>
    <property type="match status" value="1"/>
</dbReference>
<dbReference type="AlphaFoldDB" id="S9R8A8"/>
<sequence length="182" mass="19257">MSRIILLLRGVNVGGHRKVPMEQLRQTCRDIGFGDVESYIQSGNLVVTAPGGADEAAAMLEAALQQRFGFAVDVIARTARQWAAYAAGSPFPDAAEKQPNLLHLALSKQKPRPGAVAALRERASAGELIEAAGDALWVLYSNGVAGTKLGPAVLDKAVGSPVTARNWRTVLKLHELVKGLPA</sequence>
<protein>
    <recommendedName>
        <fullName evidence="3">DUF1697 domain-containing protein</fullName>
    </recommendedName>
</protein>
<accession>S9R8A8</accession>
<dbReference type="OrthoDB" id="9806494at2"/>